<feature type="region of interest" description="Disordered" evidence="1">
    <location>
        <begin position="311"/>
        <end position="334"/>
    </location>
</feature>
<accession>A0ABQ9GN47</accession>
<evidence type="ECO:0000313" key="2">
    <source>
        <dbReference type="EMBL" id="KAJ8873462.1"/>
    </source>
</evidence>
<protein>
    <recommendedName>
        <fullName evidence="4">Ribosomal protein L2</fullName>
    </recommendedName>
</protein>
<sequence>MQRTADYSGYPHPLLSPPFPPLPSLVPPPLPVMEGIASLDLASLGNIITGVRHLKTGSYFAARGTDIQRVSTFGRPILVKNAKSKYINRIWLERASLKQSSDTHKTPYDRVKRCWERKKCIKASESVNVDVFTSWELGQDHGTRSWSSTCNMADEVDTGQPGEGRLCMELCRSTCRRTPGLLYRRGNRILATTVIRRCPPGWPGVPTFQIAFSCPRAPRARRELTFPPGFDPAPVDGRDGGGGMSDVGYVRGAGTEGKGSRLFGGVDQGVGKGGMSLLEACALSGTIYHSIAPSVAHPAAEHKVLGQGTAILENSPGTGEKLEGDFRSGERRDRDLEDSEFLSIQVNSPACQSHSSLYLSSQSQTSLPLEITSIHRFIAPRMVAPLCKSPLIPRFINHALGTLSSTRSSGTRYAERQHVTGNGRLPVAPFTALMLAVVDFHSAGHFSRRSSIAVTQPLIHSTRPGPEACRTIYILLALAWKVRPPPHLILAVRIYGKPMKVKRGENATAPECKGGGNGRYPKKTRRPAASSGMIPKYDNPGTTPLGTVRLGGRQAA</sequence>
<evidence type="ECO:0000313" key="3">
    <source>
        <dbReference type="Proteomes" id="UP001159363"/>
    </source>
</evidence>
<feature type="region of interest" description="Disordered" evidence="1">
    <location>
        <begin position="506"/>
        <end position="556"/>
    </location>
</feature>
<organism evidence="2 3">
    <name type="scientific">Dryococelus australis</name>
    <dbReference type="NCBI Taxonomy" id="614101"/>
    <lineage>
        <taxon>Eukaryota</taxon>
        <taxon>Metazoa</taxon>
        <taxon>Ecdysozoa</taxon>
        <taxon>Arthropoda</taxon>
        <taxon>Hexapoda</taxon>
        <taxon>Insecta</taxon>
        <taxon>Pterygota</taxon>
        <taxon>Neoptera</taxon>
        <taxon>Polyneoptera</taxon>
        <taxon>Phasmatodea</taxon>
        <taxon>Verophasmatodea</taxon>
        <taxon>Anareolatae</taxon>
        <taxon>Phasmatidae</taxon>
        <taxon>Eurycanthinae</taxon>
        <taxon>Dryococelus</taxon>
    </lineage>
</organism>
<evidence type="ECO:0008006" key="4">
    <source>
        <dbReference type="Google" id="ProtNLM"/>
    </source>
</evidence>
<evidence type="ECO:0000256" key="1">
    <source>
        <dbReference type="SAM" id="MobiDB-lite"/>
    </source>
</evidence>
<reference evidence="2 3" key="1">
    <citation type="submission" date="2023-02" db="EMBL/GenBank/DDBJ databases">
        <title>LHISI_Scaffold_Assembly.</title>
        <authorList>
            <person name="Stuart O.P."/>
            <person name="Cleave R."/>
            <person name="Magrath M.J.L."/>
            <person name="Mikheyev A.S."/>
        </authorList>
    </citation>
    <scope>NUCLEOTIDE SEQUENCE [LARGE SCALE GENOMIC DNA]</scope>
    <source>
        <strain evidence="2">Daus_M_001</strain>
        <tissue evidence="2">Leg muscle</tissue>
    </source>
</reference>
<comment type="caution">
    <text evidence="2">The sequence shown here is derived from an EMBL/GenBank/DDBJ whole genome shotgun (WGS) entry which is preliminary data.</text>
</comment>
<dbReference type="Proteomes" id="UP001159363">
    <property type="component" value="Chromosome 9"/>
</dbReference>
<keyword evidence="3" id="KW-1185">Reference proteome</keyword>
<feature type="compositionally biased region" description="Basic and acidic residues" evidence="1">
    <location>
        <begin position="320"/>
        <end position="334"/>
    </location>
</feature>
<dbReference type="EMBL" id="JARBHB010000010">
    <property type="protein sequence ID" value="KAJ8873462.1"/>
    <property type="molecule type" value="Genomic_DNA"/>
</dbReference>
<name>A0ABQ9GN47_9NEOP</name>
<gene>
    <name evidence="2" type="ORF">PR048_024280</name>
</gene>
<proteinExistence type="predicted"/>